<keyword evidence="8" id="KW-0270">Exopolysaccharide synthesis</keyword>
<evidence type="ECO:0000313" key="11">
    <source>
        <dbReference type="Proteomes" id="UP000298714"/>
    </source>
</evidence>
<keyword evidence="3" id="KW-1003">Cell membrane</keyword>
<dbReference type="AlphaFoldDB" id="A0A4D7CBG6"/>
<keyword evidence="6" id="KW-1133">Transmembrane helix</keyword>
<dbReference type="GO" id="GO:0005886">
    <property type="term" value="C:plasma membrane"/>
    <property type="evidence" value="ECO:0007669"/>
    <property type="project" value="UniProtKB-SubCell"/>
</dbReference>
<gene>
    <name evidence="10" type="ORF">E6W36_08515</name>
</gene>
<evidence type="ECO:0000256" key="4">
    <source>
        <dbReference type="ARBA" id="ARBA00022679"/>
    </source>
</evidence>
<name>A0A4D7CBG6_9SPHN</name>
<feature type="domain" description="Bacterial sugar transferase" evidence="9">
    <location>
        <begin position="13"/>
        <end position="167"/>
    </location>
</feature>
<dbReference type="PANTHER" id="PTHR30576">
    <property type="entry name" value="COLANIC BIOSYNTHESIS UDP-GLUCOSE LIPID CARRIER TRANSFERASE"/>
    <property type="match status" value="1"/>
</dbReference>
<evidence type="ECO:0000256" key="1">
    <source>
        <dbReference type="ARBA" id="ARBA00004236"/>
    </source>
</evidence>
<evidence type="ECO:0000256" key="7">
    <source>
        <dbReference type="ARBA" id="ARBA00023136"/>
    </source>
</evidence>
<dbReference type="Pfam" id="PF02397">
    <property type="entry name" value="Bac_transf"/>
    <property type="match status" value="1"/>
</dbReference>
<evidence type="ECO:0000256" key="8">
    <source>
        <dbReference type="ARBA" id="ARBA00023169"/>
    </source>
</evidence>
<dbReference type="KEGG" id="hgn:E6W36_08515"/>
<evidence type="ECO:0000256" key="2">
    <source>
        <dbReference type="ARBA" id="ARBA00006464"/>
    </source>
</evidence>
<dbReference type="RefSeq" id="WP_222872370.1">
    <property type="nucleotide sequence ID" value="NZ_CP039704.1"/>
</dbReference>
<comment type="subcellular location">
    <subcellularLocation>
        <location evidence="1">Cell membrane</location>
    </subcellularLocation>
</comment>
<keyword evidence="7" id="KW-0472">Membrane</keyword>
<dbReference type="GO" id="GO:0016780">
    <property type="term" value="F:phosphotransferase activity, for other substituted phosphate groups"/>
    <property type="evidence" value="ECO:0007669"/>
    <property type="project" value="TreeGrafter"/>
</dbReference>
<proteinExistence type="inferred from homology"/>
<keyword evidence="4" id="KW-0808">Transferase</keyword>
<evidence type="ECO:0000256" key="5">
    <source>
        <dbReference type="ARBA" id="ARBA00022692"/>
    </source>
</evidence>
<evidence type="ECO:0000256" key="6">
    <source>
        <dbReference type="ARBA" id="ARBA00022989"/>
    </source>
</evidence>
<comment type="similarity">
    <text evidence="2">Belongs to the bacterial sugar transferase family.</text>
</comment>
<dbReference type="Proteomes" id="UP000298714">
    <property type="component" value="Chromosome"/>
</dbReference>
<accession>A0A4D7CBG6</accession>
<evidence type="ECO:0000313" key="10">
    <source>
        <dbReference type="EMBL" id="QCI79566.1"/>
    </source>
</evidence>
<organism evidence="10 11">
    <name type="scientific">Hankyongella ginsenosidimutans</name>
    <dbReference type="NCBI Taxonomy" id="1763828"/>
    <lineage>
        <taxon>Bacteria</taxon>
        <taxon>Pseudomonadati</taxon>
        <taxon>Pseudomonadota</taxon>
        <taxon>Alphaproteobacteria</taxon>
        <taxon>Sphingomonadales</taxon>
        <taxon>Sphingomonadaceae</taxon>
        <taxon>Hankyongella</taxon>
    </lineage>
</organism>
<dbReference type="InterPro" id="IPR003362">
    <property type="entry name" value="Bact_transf"/>
</dbReference>
<dbReference type="GO" id="GO:0000271">
    <property type="term" value="P:polysaccharide biosynthetic process"/>
    <property type="evidence" value="ECO:0007669"/>
    <property type="project" value="UniProtKB-KW"/>
</dbReference>
<evidence type="ECO:0000259" key="9">
    <source>
        <dbReference type="Pfam" id="PF02397"/>
    </source>
</evidence>
<protein>
    <recommendedName>
        <fullName evidence="9">Bacterial sugar transferase domain-containing protein</fullName>
    </recommendedName>
</protein>
<dbReference type="EMBL" id="CP039704">
    <property type="protein sequence ID" value="QCI79566.1"/>
    <property type="molecule type" value="Genomic_DNA"/>
</dbReference>
<reference evidence="11" key="1">
    <citation type="submission" date="2019-04" db="EMBL/GenBank/DDBJ databases">
        <title>Complete genome sequence of Sphingomonas sp. W1-2-3.</title>
        <authorList>
            <person name="Im W.T."/>
        </authorList>
    </citation>
    <scope>NUCLEOTIDE SEQUENCE [LARGE SCALE GENOMIC DNA]</scope>
    <source>
        <strain evidence="11">W1-2-3</strain>
    </source>
</reference>
<keyword evidence="11" id="KW-1185">Reference proteome</keyword>
<sequence>MDDRQGSDLLPPKRIGRGGRIIKVAKFRSMVVDSAERLERFLSQNPEARAEWNATRKLKNDPRITKVGHFLRLSSIDELPQLWNVLVGDMSLIGPRPVVKDELDTYYRSRRVYYYAVRPGITGLWQVSGRNDTTYEQRVQLDCTYVRKLSLWTDVSILLRTLPAVLKSSGAY</sequence>
<evidence type="ECO:0000256" key="3">
    <source>
        <dbReference type="ARBA" id="ARBA00022475"/>
    </source>
</evidence>
<dbReference type="PANTHER" id="PTHR30576:SF4">
    <property type="entry name" value="UNDECAPRENYL-PHOSPHATE GALACTOSE PHOSPHOTRANSFERASE"/>
    <property type="match status" value="1"/>
</dbReference>
<keyword evidence="5" id="KW-0812">Transmembrane</keyword>